<dbReference type="PROSITE" id="PS51257">
    <property type="entry name" value="PROKAR_LIPOPROTEIN"/>
    <property type="match status" value="1"/>
</dbReference>
<dbReference type="Pfam" id="PF14356">
    <property type="entry name" value="DUF4403"/>
    <property type="match status" value="1"/>
</dbReference>
<proteinExistence type="predicted"/>
<name>A0ABS5VZN6_9SPHN</name>
<gene>
    <name evidence="1" type="ORF">KK137_00800</name>
</gene>
<organism evidence="1 2">
    <name type="scientific">Croceibacterium selenioxidans</name>
    <dbReference type="NCBI Taxonomy" id="2838833"/>
    <lineage>
        <taxon>Bacteria</taxon>
        <taxon>Pseudomonadati</taxon>
        <taxon>Pseudomonadota</taxon>
        <taxon>Alphaproteobacteria</taxon>
        <taxon>Sphingomonadales</taxon>
        <taxon>Erythrobacteraceae</taxon>
        <taxon>Croceibacterium</taxon>
    </lineage>
</organism>
<sequence>MRITPILFLLVALMLGGCNRQDSLSAPPRSTSVPQFESQNSTLVVPIELPLDDLQSALERRTPHTLWSIDRRNKRCVRGQRVKVFGERLKVTPDIDCRIVGQVTRGRITLSGSGKRLTINMPIKAVVSARDVGGVLKGETATATANVRADVAFGLDSNWNASAKVNISYDWAEPPGIDFLGQRIEFARRADKELAGVIARLEREVRAEVGQANIRPILTEAWKQGFTNIRLSSRNPPAWMRITPQGMGLAGYSVDGRKVILTVAVEAQTETFVGDEPPAPTPTPLPPQLAEVQDVGLNFFMPVVADYAQLEPVVLRELRKLADKGINIEGVGSVNAQFNEVTIFATDNGRLAVGIDAEVEPIGARTGMSFGKSKGKVWLTGLPISEADSQVVRIQDLRIYGRTDGMATNLLLRLASSESVLQRIASSLEEDFTKDYDKVLGKAQRAVAGRQVGRFLLSAQIDEVHHDKVQVTGAGLFTPVRVSGRGQIKLVPQKQTN</sequence>
<dbReference type="EMBL" id="JAHFVK010000001">
    <property type="protein sequence ID" value="MBT2132859.1"/>
    <property type="molecule type" value="Genomic_DNA"/>
</dbReference>
<dbReference type="RefSeq" id="WP_214534018.1">
    <property type="nucleotide sequence ID" value="NZ_JAHFVK010000001.1"/>
</dbReference>
<protein>
    <submittedName>
        <fullName evidence="1">DUF4403 family protein</fullName>
    </submittedName>
</protein>
<dbReference type="Proteomes" id="UP000811255">
    <property type="component" value="Unassembled WGS sequence"/>
</dbReference>
<keyword evidence="2" id="KW-1185">Reference proteome</keyword>
<evidence type="ECO:0000313" key="2">
    <source>
        <dbReference type="Proteomes" id="UP000811255"/>
    </source>
</evidence>
<accession>A0ABS5VZN6</accession>
<reference evidence="1 2" key="1">
    <citation type="submission" date="2021-05" db="EMBL/GenBank/DDBJ databases">
        <title>Croceibacterium sp. LX-88 genome sequence.</title>
        <authorList>
            <person name="Luo X."/>
        </authorList>
    </citation>
    <scope>NUCLEOTIDE SEQUENCE [LARGE SCALE GENOMIC DNA]</scope>
    <source>
        <strain evidence="1 2">LX-88</strain>
    </source>
</reference>
<evidence type="ECO:0000313" key="1">
    <source>
        <dbReference type="EMBL" id="MBT2132859.1"/>
    </source>
</evidence>
<comment type="caution">
    <text evidence="1">The sequence shown here is derived from an EMBL/GenBank/DDBJ whole genome shotgun (WGS) entry which is preliminary data.</text>
</comment>
<dbReference type="InterPro" id="IPR025515">
    <property type="entry name" value="DUF4403"/>
</dbReference>